<keyword evidence="3" id="KW-1185">Reference proteome</keyword>
<accession>L7RGL7</accession>
<sequence>MSQQLEPIKFGDIVFICFPSTDKGPKIVNDVGHSHHGHNRIIANTGTIINGDPYQIVQAPNIYPNSMTGQPIRNSDIIRLTRLNDSQLGQWYNADGDQWIEIRSNTKVNDIRPNWRINAIGAQPNTIINYGQQFRLRNLRQPYDATFRTNGNSSYANVSVSFADNTYNSVLMFLPGPLDNAKLQCCKDNPIFTQPDYCGQFRGTTCSGQCDDILTNYCAQVTASDPKCGCLLPANFYQDTIKIGPPECIDDRCVDTNSYRKSTQCHPNCNIINCDIDINNFNGQDVNKIIYNQICGNSNGNNSNNGNNSGGTTSRSRLFWFIIIGVIIIIIIIIILIVLFAKNL</sequence>
<dbReference type="InterPro" id="IPR004251">
    <property type="entry name" value="Pox_virus_G9/A16"/>
</dbReference>
<feature type="transmembrane region" description="Helical" evidence="1">
    <location>
        <begin position="318"/>
        <end position="341"/>
    </location>
</feature>
<dbReference type="RefSeq" id="YP_007354686.1">
    <property type="nucleotide sequence ID" value="NC_020104.1"/>
</dbReference>
<proteinExistence type="predicted"/>
<reference evidence="2 3" key="1">
    <citation type="journal article" date="2012" name="Genome Biol. Evol.">
        <title>Related Giant Viruses in Distant Locations and Different Habitats: Acanthamoeba polyphaga moumouvirus Represents a Third Lineage of the Mimiviridae That Is Close to the Megavirus Lineage.</title>
        <authorList>
            <person name="Yoosuf N."/>
            <person name="Yutin N."/>
            <person name="Colson P."/>
            <person name="Shabalina S.A."/>
            <person name="Pagnier I."/>
            <person name="Robert C."/>
            <person name="Azza S."/>
            <person name="Klose T."/>
            <person name="Wong J."/>
            <person name="Rossmann M.G."/>
            <person name="La Scola B."/>
            <person name="Raoult D."/>
            <person name="Koonin E.V."/>
        </authorList>
    </citation>
    <scope>NUCLEOTIDE SEQUENCE [LARGE SCALE GENOMIC DNA]</scope>
    <source>
        <strain evidence="2 3">M10A</strain>
    </source>
</reference>
<evidence type="ECO:0000313" key="2">
    <source>
        <dbReference type="EMBL" id="AGC02250.1"/>
    </source>
</evidence>
<gene>
    <name evidence="2" type="ORF">Moumou_00729</name>
</gene>
<dbReference type="GeneID" id="14445811"/>
<evidence type="ECO:0000256" key="1">
    <source>
        <dbReference type="SAM" id="Phobius"/>
    </source>
</evidence>
<name>L7RGL7_9VIRU</name>
<organism evidence="2 3">
    <name type="scientific">Acanthamoeba polyphaga moumouvirus</name>
    <dbReference type="NCBI Taxonomy" id="1269028"/>
    <lineage>
        <taxon>Viruses</taxon>
        <taxon>Varidnaviria</taxon>
        <taxon>Bamfordvirae</taxon>
        <taxon>Nucleocytoviricota</taxon>
        <taxon>Megaviricetes</taxon>
        <taxon>Imitervirales</taxon>
        <taxon>Mimiviridae</taxon>
        <taxon>Megamimivirinae</taxon>
        <taxon>Moumouvirus</taxon>
    </lineage>
</organism>
<dbReference type="EMBL" id="JX962719">
    <property type="protein sequence ID" value="AGC02250.1"/>
    <property type="molecule type" value="Genomic_DNA"/>
</dbReference>
<protein>
    <recommendedName>
        <fullName evidence="4">Virion-associated membrane protein</fullName>
    </recommendedName>
</protein>
<evidence type="ECO:0000313" key="3">
    <source>
        <dbReference type="Proteomes" id="UP000201640"/>
    </source>
</evidence>
<keyword evidence="1" id="KW-0812">Transmembrane</keyword>
<keyword evidence="1" id="KW-0472">Membrane</keyword>
<dbReference type="Pfam" id="PF03003">
    <property type="entry name" value="Pox_G9-A16"/>
    <property type="match status" value="1"/>
</dbReference>
<keyword evidence="1" id="KW-1133">Transmembrane helix</keyword>
<dbReference type="KEGG" id="vg:14445811"/>
<dbReference type="Proteomes" id="UP000201640">
    <property type="component" value="Segment"/>
</dbReference>
<evidence type="ECO:0008006" key="4">
    <source>
        <dbReference type="Google" id="ProtNLM"/>
    </source>
</evidence>